<reference evidence="3 4" key="1">
    <citation type="journal article" date="2020" name="Mol. Biol. Evol.">
        <title>Distinct Expression and Methylation Patterns for Genes with Different Fates following a Single Whole-Genome Duplication in Flowering Plants.</title>
        <authorList>
            <person name="Shi T."/>
            <person name="Rahmani R.S."/>
            <person name="Gugger P.F."/>
            <person name="Wang M."/>
            <person name="Li H."/>
            <person name="Zhang Y."/>
            <person name="Li Z."/>
            <person name="Wang Q."/>
            <person name="Van de Peer Y."/>
            <person name="Marchal K."/>
            <person name="Chen J."/>
        </authorList>
    </citation>
    <scope>NUCLEOTIDE SEQUENCE [LARGE SCALE GENOMIC DNA]</scope>
    <source>
        <tissue evidence="3">Leaf</tissue>
    </source>
</reference>
<feature type="domain" description="Bifunctional inhibitor/plant lipid transfer protein/seed storage helical" evidence="2">
    <location>
        <begin position="31"/>
        <end position="103"/>
    </location>
</feature>
<comment type="caution">
    <text evidence="3">The sequence shown here is derived from an EMBL/GenBank/DDBJ whole genome shotgun (WGS) entry which is preliminary data.</text>
</comment>
<dbReference type="SUPFAM" id="SSF47699">
    <property type="entry name" value="Bifunctional inhibitor/lipid-transfer protein/seed storage 2S albumin"/>
    <property type="match status" value="1"/>
</dbReference>
<proteinExistence type="predicted"/>
<dbReference type="InterPro" id="IPR044741">
    <property type="entry name" value="NsLTP-like"/>
</dbReference>
<sequence>MEMLPRIVVVFLVMTVIFGMQEVMSKEVSLCNMSENDLLACKPAVSKQNPADPSPACCKALSSADLSCLCSYKNSILLPSLGINPDFAMQLPTKCNLNPPAKC</sequence>
<dbReference type="PANTHER" id="PTHR33122">
    <property type="entry name" value="LIPID BINDING PROTEIN-RELATED"/>
    <property type="match status" value="1"/>
</dbReference>
<accession>A0A822ZB68</accession>
<organism evidence="3 4">
    <name type="scientific">Nelumbo nucifera</name>
    <name type="common">Sacred lotus</name>
    <dbReference type="NCBI Taxonomy" id="4432"/>
    <lineage>
        <taxon>Eukaryota</taxon>
        <taxon>Viridiplantae</taxon>
        <taxon>Streptophyta</taxon>
        <taxon>Embryophyta</taxon>
        <taxon>Tracheophyta</taxon>
        <taxon>Spermatophyta</taxon>
        <taxon>Magnoliopsida</taxon>
        <taxon>Proteales</taxon>
        <taxon>Nelumbonaceae</taxon>
        <taxon>Nelumbo</taxon>
    </lineage>
</organism>
<feature type="chain" id="PRO_5032690233" description="Bifunctional inhibitor/plant lipid transfer protein/seed storage helical domain-containing protein" evidence="1">
    <location>
        <begin position="26"/>
        <end position="103"/>
    </location>
</feature>
<evidence type="ECO:0000313" key="3">
    <source>
        <dbReference type="EMBL" id="DAD43504.1"/>
    </source>
</evidence>
<evidence type="ECO:0000259" key="2">
    <source>
        <dbReference type="SMART" id="SM00499"/>
    </source>
</evidence>
<dbReference type="PANTHER" id="PTHR33122:SF60">
    <property type="entry name" value="LIPID-TRANSFER PROTEIN DIR1-RELATED"/>
    <property type="match status" value="1"/>
</dbReference>
<keyword evidence="1" id="KW-0732">Signal</keyword>
<name>A0A822ZB68_NELNU</name>
<dbReference type="InterPro" id="IPR036312">
    <property type="entry name" value="Bifun_inhib/LTP/seed_sf"/>
</dbReference>
<dbReference type="GO" id="GO:0005504">
    <property type="term" value="F:fatty acid binding"/>
    <property type="evidence" value="ECO:0007669"/>
    <property type="project" value="InterPro"/>
</dbReference>
<dbReference type="EMBL" id="DUZY01000006">
    <property type="protein sequence ID" value="DAD43504.1"/>
    <property type="molecule type" value="Genomic_DNA"/>
</dbReference>
<dbReference type="Gene3D" id="1.10.110.10">
    <property type="entry name" value="Plant lipid-transfer and hydrophobic proteins"/>
    <property type="match status" value="1"/>
</dbReference>
<keyword evidence="4" id="KW-1185">Reference proteome</keyword>
<evidence type="ECO:0000256" key="1">
    <source>
        <dbReference type="SAM" id="SignalP"/>
    </source>
</evidence>
<evidence type="ECO:0000313" key="4">
    <source>
        <dbReference type="Proteomes" id="UP000607653"/>
    </source>
</evidence>
<protein>
    <recommendedName>
        <fullName evidence="2">Bifunctional inhibitor/plant lipid transfer protein/seed storage helical domain-containing protein</fullName>
    </recommendedName>
</protein>
<dbReference type="AlphaFoldDB" id="A0A822ZB68"/>
<feature type="signal peptide" evidence="1">
    <location>
        <begin position="1"/>
        <end position="25"/>
    </location>
</feature>
<dbReference type="Proteomes" id="UP000607653">
    <property type="component" value="Unassembled WGS sequence"/>
</dbReference>
<dbReference type="GO" id="GO:0009627">
    <property type="term" value="P:systemic acquired resistance"/>
    <property type="evidence" value="ECO:0007669"/>
    <property type="project" value="InterPro"/>
</dbReference>
<dbReference type="SMART" id="SM00499">
    <property type="entry name" value="AAI"/>
    <property type="match status" value="1"/>
</dbReference>
<dbReference type="Pfam" id="PF14368">
    <property type="entry name" value="LTP_2"/>
    <property type="match status" value="1"/>
</dbReference>
<dbReference type="InterPro" id="IPR016140">
    <property type="entry name" value="Bifunc_inhib/LTP/seed_store"/>
</dbReference>
<gene>
    <name evidence="3" type="ORF">HUJ06_001734</name>
</gene>
<dbReference type="InterPro" id="IPR039265">
    <property type="entry name" value="DIR1-like"/>
</dbReference>
<dbReference type="CDD" id="cd04660">
    <property type="entry name" value="nsLTP_like"/>
    <property type="match status" value="1"/>
</dbReference>